<feature type="domain" description="Reverse transcriptase zinc-binding" evidence="3">
    <location>
        <begin position="307"/>
        <end position="359"/>
    </location>
</feature>
<dbReference type="InterPro" id="IPR052929">
    <property type="entry name" value="RNase_H-like_EbsB-rel"/>
</dbReference>
<dbReference type="InterPro" id="IPR026960">
    <property type="entry name" value="RVT-Znf"/>
</dbReference>
<organism evidence="4 5">
    <name type="scientific">Sesamum angolense</name>
    <dbReference type="NCBI Taxonomy" id="2727404"/>
    <lineage>
        <taxon>Eukaryota</taxon>
        <taxon>Viridiplantae</taxon>
        <taxon>Streptophyta</taxon>
        <taxon>Embryophyta</taxon>
        <taxon>Tracheophyta</taxon>
        <taxon>Spermatophyta</taxon>
        <taxon>Magnoliopsida</taxon>
        <taxon>eudicotyledons</taxon>
        <taxon>Gunneridae</taxon>
        <taxon>Pentapetalae</taxon>
        <taxon>asterids</taxon>
        <taxon>lamiids</taxon>
        <taxon>Lamiales</taxon>
        <taxon>Pedaliaceae</taxon>
        <taxon>Sesamum</taxon>
    </lineage>
</organism>
<accession>A0AAE1WWI0</accession>
<evidence type="ECO:0000256" key="1">
    <source>
        <dbReference type="SAM" id="MobiDB-lite"/>
    </source>
</evidence>
<comment type="caution">
    <text evidence="4">The sequence shown here is derived from an EMBL/GenBank/DDBJ whole genome shotgun (WGS) entry which is preliminary data.</text>
</comment>
<keyword evidence="5" id="KW-1185">Reference proteome</keyword>
<dbReference type="Gene3D" id="3.30.420.10">
    <property type="entry name" value="Ribonuclease H-like superfamily/Ribonuclease H"/>
    <property type="match status" value="1"/>
</dbReference>
<evidence type="ECO:0000259" key="2">
    <source>
        <dbReference type="Pfam" id="PF13456"/>
    </source>
</evidence>
<evidence type="ECO:0008006" key="6">
    <source>
        <dbReference type="Google" id="ProtNLM"/>
    </source>
</evidence>
<dbReference type="PANTHER" id="PTHR47074">
    <property type="entry name" value="BNAC02G40300D PROTEIN"/>
    <property type="match status" value="1"/>
</dbReference>
<evidence type="ECO:0000313" key="4">
    <source>
        <dbReference type="EMBL" id="KAK4400711.1"/>
    </source>
</evidence>
<protein>
    <recommendedName>
        <fullName evidence="6">RNase H type-1 domain-containing protein</fullName>
    </recommendedName>
</protein>
<reference evidence="4" key="1">
    <citation type="submission" date="2020-06" db="EMBL/GenBank/DDBJ databases">
        <authorList>
            <person name="Li T."/>
            <person name="Hu X."/>
            <person name="Zhang T."/>
            <person name="Song X."/>
            <person name="Zhang H."/>
            <person name="Dai N."/>
            <person name="Sheng W."/>
            <person name="Hou X."/>
            <person name="Wei L."/>
        </authorList>
    </citation>
    <scope>NUCLEOTIDE SEQUENCE</scope>
    <source>
        <strain evidence="4">K16</strain>
        <tissue evidence="4">Leaf</tissue>
    </source>
</reference>
<dbReference type="CDD" id="cd06222">
    <property type="entry name" value="RNase_H_like"/>
    <property type="match status" value="1"/>
</dbReference>
<sequence>MGLTCSQNKSVGGKRRSQNSIPSPSLRIVNLRNLSFKLKLTASVRRTMNAISKIKDGVGQWLVEAEDIQRQIEKHTLETFFDLGILQMTSYNKGQRRSQLRLIIDNVLLAFEVYHYLKTKKWGKEGHMALKLDISKAYDKKEERSGRLQGVAICRQAPQVSLLLFAEDTLIFCQATVDATLGILEGFLQMRVDGSHDLYLGLPSMVGSYDGEWQKSILHLAEYSCSPTDGSGGVFAGELVQVVQFMFGMILGFPGPSPLESYCRAIPINMIDGDDFVVWHHTASGKFFVRSAYHVAVSLANQSQSSTSQPHSPLWKALWQANVPRKIRVFTWKLGQNALPLGVNLQQRIQDLECLSHLCWALVSDFSFDSCGWLEKLAKNFPKLEFESVITICWAIWWNRNRSLMERTFMLAGELLSFSLNYLFTFRQVTATPTKLAPPTSPVSWSLPGDGATKLNYDGAMFSSSLEIGIGVIARDSTGVCVWWKSIRKRWIIEPEMVEALAAREAVLLARRFSWRRVVLEGDCANIHSKLISHQPDSSTTGAVIRDIKCLVFEFDLCSFLLVRRAANKVANCLVRKITGSGIGVLEWVTKNQLDWLFSIRQSLSNNIRLMNKVNRGVELRIGLVVMKSRTSRLGIEDPMETCTKYCSLSS</sequence>
<name>A0AAE1WWI0_9LAMI</name>
<dbReference type="GO" id="GO:0003676">
    <property type="term" value="F:nucleic acid binding"/>
    <property type="evidence" value="ECO:0007669"/>
    <property type="project" value="InterPro"/>
</dbReference>
<dbReference type="InterPro" id="IPR036397">
    <property type="entry name" value="RNaseH_sf"/>
</dbReference>
<dbReference type="InterPro" id="IPR044730">
    <property type="entry name" value="RNase_H-like_dom_plant"/>
</dbReference>
<feature type="region of interest" description="Disordered" evidence="1">
    <location>
        <begin position="1"/>
        <end position="22"/>
    </location>
</feature>
<dbReference type="Proteomes" id="UP001289374">
    <property type="component" value="Unassembled WGS sequence"/>
</dbReference>
<dbReference type="Pfam" id="PF13456">
    <property type="entry name" value="RVT_3"/>
    <property type="match status" value="1"/>
</dbReference>
<reference evidence="4" key="2">
    <citation type="journal article" date="2024" name="Plant">
        <title>Genomic evolution and insights into agronomic trait innovations of Sesamum species.</title>
        <authorList>
            <person name="Miao H."/>
            <person name="Wang L."/>
            <person name="Qu L."/>
            <person name="Liu H."/>
            <person name="Sun Y."/>
            <person name="Le M."/>
            <person name="Wang Q."/>
            <person name="Wei S."/>
            <person name="Zheng Y."/>
            <person name="Lin W."/>
            <person name="Duan Y."/>
            <person name="Cao H."/>
            <person name="Xiong S."/>
            <person name="Wang X."/>
            <person name="Wei L."/>
            <person name="Li C."/>
            <person name="Ma Q."/>
            <person name="Ju M."/>
            <person name="Zhao R."/>
            <person name="Li G."/>
            <person name="Mu C."/>
            <person name="Tian Q."/>
            <person name="Mei H."/>
            <person name="Zhang T."/>
            <person name="Gao T."/>
            <person name="Zhang H."/>
        </authorList>
    </citation>
    <scope>NUCLEOTIDE SEQUENCE</scope>
    <source>
        <strain evidence="4">K16</strain>
    </source>
</reference>
<evidence type="ECO:0000313" key="5">
    <source>
        <dbReference type="Proteomes" id="UP001289374"/>
    </source>
</evidence>
<evidence type="ECO:0000259" key="3">
    <source>
        <dbReference type="Pfam" id="PF13966"/>
    </source>
</evidence>
<dbReference type="EMBL" id="JACGWL010000006">
    <property type="protein sequence ID" value="KAK4400711.1"/>
    <property type="molecule type" value="Genomic_DNA"/>
</dbReference>
<dbReference type="AlphaFoldDB" id="A0AAE1WWI0"/>
<proteinExistence type="predicted"/>
<gene>
    <name evidence="4" type="ORF">Sango_1177200</name>
</gene>
<dbReference type="GO" id="GO:0004523">
    <property type="term" value="F:RNA-DNA hybrid ribonuclease activity"/>
    <property type="evidence" value="ECO:0007669"/>
    <property type="project" value="InterPro"/>
</dbReference>
<dbReference type="PANTHER" id="PTHR47074:SF48">
    <property type="entry name" value="POLYNUCLEOTIDYL TRANSFERASE, RIBONUCLEASE H-LIKE SUPERFAMILY PROTEIN"/>
    <property type="match status" value="1"/>
</dbReference>
<feature type="domain" description="RNase H type-1" evidence="2">
    <location>
        <begin position="456"/>
        <end position="577"/>
    </location>
</feature>
<feature type="compositionally biased region" description="Polar residues" evidence="1">
    <location>
        <begin position="1"/>
        <end position="10"/>
    </location>
</feature>
<dbReference type="InterPro" id="IPR002156">
    <property type="entry name" value="RNaseH_domain"/>
</dbReference>
<dbReference type="Pfam" id="PF13966">
    <property type="entry name" value="zf-RVT"/>
    <property type="match status" value="1"/>
</dbReference>